<evidence type="ECO:0000256" key="3">
    <source>
        <dbReference type="ARBA" id="ARBA00023136"/>
    </source>
</evidence>
<dbReference type="SUPFAM" id="SSF53850">
    <property type="entry name" value="Periplasmic binding protein-like II"/>
    <property type="match status" value="1"/>
</dbReference>
<feature type="chain" id="PRO_5046400743" evidence="6">
    <location>
        <begin position="22"/>
        <end position="431"/>
    </location>
</feature>
<evidence type="ECO:0000313" key="7">
    <source>
        <dbReference type="EMBL" id="MFD1178258.1"/>
    </source>
</evidence>
<keyword evidence="2 6" id="KW-0732">Signal</keyword>
<comment type="caution">
    <text evidence="7">The sequence shown here is derived from an EMBL/GenBank/DDBJ whole genome shotgun (WGS) entry which is preliminary data.</text>
</comment>
<dbReference type="Proteomes" id="UP001597262">
    <property type="component" value="Unassembled WGS sequence"/>
</dbReference>
<reference evidence="8" key="1">
    <citation type="journal article" date="2019" name="Int. J. Syst. Evol. Microbiol.">
        <title>The Global Catalogue of Microorganisms (GCM) 10K type strain sequencing project: providing services to taxonomists for standard genome sequencing and annotation.</title>
        <authorList>
            <consortium name="The Broad Institute Genomics Platform"/>
            <consortium name="The Broad Institute Genome Sequencing Center for Infectious Disease"/>
            <person name="Wu L."/>
            <person name="Ma J."/>
        </authorList>
    </citation>
    <scope>NUCLEOTIDE SEQUENCE [LARGE SCALE GENOMIC DNA]</scope>
    <source>
        <strain evidence="8">CCUG 59189</strain>
    </source>
</reference>
<sequence>MKRGRKAAILLLVGLMLTAMAGCGGGSSNTGDSASKPQGKVTLQYYTWNDEADYMKKVVEAFNNQNSDIEVKLNMVTSKDDEYNTQIMNNLSGGSQMDIYSLNGTAMLGTFASKKQLVDLTDRVKAANLDVGAYGPSYQDITRVLTEGKYYALPYRTSEYALFYNKDLFDKAGVKYPTQMTWEKYAQLAKQLTKGDGTSKQWGGYYADWMIAPLGALQKGATILDDDLTEVSNFLEYLDRLYYKDQSHMSYKQMKAESVDWIKQFEGGNVAMLVNGEWTINMLKADIAAGKAKMNFDMAPLPLPDGVSEPTTVGGVSTFVGINPNSKNIDAAFKFVEFLGGEKGESIIAESSVLPAYSSDATKASFLKATGIQGSNFFFDAKTVVENQPIAQIDEVNKAFKEQRDLYLFQQQPLDKTIKEFENQRKSILGK</sequence>
<keyword evidence="1" id="KW-1003">Cell membrane</keyword>
<dbReference type="EMBL" id="JBHTLM010000015">
    <property type="protein sequence ID" value="MFD1178258.1"/>
    <property type="molecule type" value="Genomic_DNA"/>
</dbReference>
<evidence type="ECO:0000256" key="6">
    <source>
        <dbReference type="SAM" id="SignalP"/>
    </source>
</evidence>
<evidence type="ECO:0000256" key="2">
    <source>
        <dbReference type="ARBA" id="ARBA00022729"/>
    </source>
</evidence>
<dbReference type="InterPro" id="IPR006059">
    <property type="entry name" value="SBP"/>
</dbReference>
<dbReference type="RefSeq" id="WP_379320704.1">
    <property type="nucleotide sequence ID" value="NZ_JBHTLM010000015.1"/>
</dbReference>
<keyword evidence="4" id="KW-0564">Palmitate</keyword>
<dbReference type="Pfam" id="PF01547">
    <property type="entry name" value="SBP_bac_1"/>
    <property type="match status" value="1"/>
</dbReference>
<dbReference type="InterPro" id="IPR050490">
    <property type="entry name" value="Bact_solute-bd_prot1"/>
</dbReference>
<dbReference type="PROSITE" id="PS51257">
    <property type="entry name" value="PROKAR_LIPOPROTEIN"/>
    <property type="match status" value="1"/>
</dbReference>
<name>A0ABW3S0G1_9BACL</name>
<evidence type="ECO:0000313" key="8">
    <source>
        <dbReference type="Proteomes" id="UP001597262"/>
    </source>
</evidence>
<evidence type="ECO:0000256" key="1">
    <source>
        <dbReference type="ARBA" id="ARBA00022475"/>
    </source>
</evidence>
<accession>A0ABW3S0G1</accession>
<evidence type="ECO:0000256" key="5">
    <source>
        <dbReference type="ARBA" id="ARBA00023288"/>
    </source>
</evidence>
<dbReference type="PANTHER" id="PTHR43649">
    <property type="entry name" value="ARABINOSE-BINDING PROTEIN-RELATED"/>
    <property type="match status" value="1"/>
</dbReference>
<keyword evidence="5" id="KW-0449">Lipoprotein</keyword>
<keyword evidence="3" id="KW-0472">Membrane</keyword>
<keyword evidence="8" id="KW-1185">Reference proteome</keyword>
<gene>
    <name evidence="7" type="ORF">ACFQ3W_18440</name>
</gene>
<feature type="signal peptide" evidence="6">
    <location>
        <begin position="1"/>
        <end position="21"/>
    </location>
</feature>
<protein>
    <submittedName>
        <fullName evidence="7">ABC transporter substrate-binding protein</fullName>
    </submittedName>
</protein>
<dbReference type="PANTHER" id="PTHR43649:SF33">
    <property type="entry name" value="POLYGALACTURONAN_RHAMNOGALACTURONAN-BINDING PROTEIN YTCQ"/>
    <property type="match status" value="1"/>
</dbReference>
<dbReference type="Gene3D" id="3.40.190.10">
    <property type="entry name" value="Periplasmic binding protein-like II"/>
    <property type="match status" value="1"/>
</dbReference>
<organism evidence="7 8">
    <name type="scientific">Paenibacillus puldeungensis</name>
    <dbReference type="NCBI Taxonomy" id="696536"/>
    <lineage>
        <taxon>Bacteria</taxon>
        <taxon>Bacillati</taxon>
        <taxon>Bacillota</taxon>
        <taxon>Bacilli</taxon>
        <taxon>Bacillales</taxon>
        <taxon>Paenibacillaceae</taxon>
        <taxon>Paenibacillus</taxon>
    </lineage>
</organism>
<evidence type="ECO:0000256" key="4">
    <source>
        <dbReference type="ARBA" id="ARBA00023139"/>
    </source>
</evidence>
<proteinExistence type="predicted"/>